<organism evidence="3 4">
    <name type="scientific">Cetobacterium somerae ATCC BAA-474</name>
    <dbReference type="NCBI Taxonomy" id="1319815"/>
    <lineage>
        <taxon>Bacteria</taxon>
        <taxon>Fusobacteriati</taxon>
        <taxon>Fusobacteriota</taxon>
        <taxon>Fusobacteriia</taxon>
        <taxon>Fusobacteriales</taxon>
        <taxon>Fusobacteriaceae</taxon>
        <taxon>Cetobacterium</taxon>
    </lineage>
</organism>
<feature type="compositionally biased region" description="Basic and acidic residues" evidence="1">
    <location>
        <begin position="100"/>
        <end position="116"/>
    </location>
</feature>
<feature type="region of interest" description="Disordered" evidence="1">
    <location>
        <begin position="100"/>
        <end position="127"/>
    </location>
</feature>
<proteinExistence type="predicted"/>
<accession>U7VDD7</accession>
<comment type="caution">
    <text evidence="3">The sequence shown here is derived from an EMBL/GenBank/DDBJ whole genome shotgun (WGS) entry which is preliminary data.</text>
</comment>
<dbReference type="GO" id="GO:0098797">
    <property type="term" value="C:plasma membrane protein complex"/>
    <property type="evidence" value="ECO:0007669"/>
    <property type="project" value="TreeGrafter"/>
</dbReference>
<dbReference type="HOGENOM" id="CLU_098234_0_0_0"/>
<evidence type="ECO:0000313" key="4">
    <source>
        <dbReference type="Proteomes" id="UP000017081"/>
    </source>
</evidence>
<dbReference type="RefSeq" id="WP_023050106.1">
    <property type="nucleotide sequence ID" value="NZ_CP173065.2"/>
</dbReference>
<dbReference type="AlphaFoldDB" id="U7VDD7"/>
<evidence type="ECO:0000259" key="2">
    <source>
        <dbReference type="Pfam" id="PF03544"/>
    </source>
</evidence>
<protein>
    <recommendedName>
        <fullName evidence="2">TonB C-terminal domain-containing protein</fullName>
    </recommendedName>
</protein>
<dbReference type="eggNOG" id="COG0810">
    <property type="taxonomic scope" value="Bacteria"/>
</dbReference>
<dbReference type="Pfam" id="PF03544">
    <property type="entry name" value="TonB_C"/>
    <property type="match status" value="1"/>
</dbReference>
<reference evidence="3 4" key="1">
    <citation type="submission" date="2013-08" db="EMBL/GenBank/DDBJ databases">
        <authorList>
            <person name="Weinstock G."/>
            <person name="Sodergren E."/>
            <person name="Wylie T."/>
            <person name="Fulton L."/>
            <person name="Fulton R."/>
            <person name="Fronick C."/>
            <person name="O'Laughlin M."/>
            <person name="Godfrey J."/>
            <person name="Miner T."/>
            <person name="Herter B."/>
            <person name="Appelbaum E."/>
            <person name="Cordes M."/>
            <person name="Lek S."/>
            <person name="Wollam A."/>
            <person name="Pepin K.H."/>
            <person name="Palsikar V.B."/>
            <person name="Mitreva M."/>
            <person name="Wilson R.K."/>
        </authorList>
    </citation>
    <scope>NUCLEOTIDE SEQUENCE [LARGE SCALE GENOMIC DNA]</scope>
    <source>
        <strain evidence="3 4">ATCC BAA-474</strain>
    </source>
</reference>
<dbReference type="InterPro" id="IPR037682">
    <property type="entry name" value="TonB_C"/>
</dbReference>
<dbReference type="SUPFAM" id="SSF74653">
    <property type="entry name" value="TolA/TonB C-terminal domain"/>
    <property type="match status" value="1"/>
</dbReference>
<keyword evidence="4" id="KW-1185">Reference proteome</keyword>
<dbReference type="Gene3D" id="3.30.1150.10">
    <property type="match status" value="1"/>
</dbReference>
<dbReference type="GO" id="GO:0055085">
    <property type="term" value="P:transmembrane transport"/>
    <property type="evidence" value="ECO:0007669"/>
    <property type="project" value="InterPro"/>
</dbReference>
<dbReference type="Proteomes" id="UP000017081">
    <property type="component" value="Unassembled WGS sequence"/>
</dbReference>
<dbReference type="EMBL" id="AXZF01000019">
    <property type="protein sequence ID" value="ERT69531.1"/>
    <property type="molecule type" value="Genomic_DNA"/>
</dbReference>
<evidence type="ECO:0000313" key="3">
    <source>
        <dbReference type="EMBL" id="ERT69531.1"/>
    </source>
</evidence>
<gene>
    <name evidence="3" type="ORF">HMPREF0202_00559</name>
</gene>
<name>U7VDD7_9FUSO</name>
<dbReference type="PANTHER" id="PTHR33446">
    <property type="entry name" value="PROTEIN TONB-RELATED"/>
    <property type="match status" value="1"/>
</dbReference>
<evidence type="ECO:0000256" key="1">
    <source>
        <dbReference type="SAM" id="MobiDB-lite"/>
    </source>
</evidence>
<dbReference type="GO" id="GO:0031992">
    <property type="term" value="F:energy transducer activity"/>
    <property type="evidence" value="ECO:0007669"/>
    <property type="project" value="TreeGrafter"/>
</dbReference>
<dbReference type="InterPro" id="IPR051045">
    <property type="entry name" value="TonB-dependent_transducer"/>
</dbReference>
<dbReference type="PANTHER" id="PTHR33446:SF2">
    <property type="entry name" value="PROTEIN TONB"/>
    <property type="match status" value="1"/>
</dbReference>
<sequence length="237" mass="27464">MKFFIFSIVLHIFIFIFGFSLDSNKSFEINNVGNDFSTPSISVNFNSMQITPQPQPTESSDEILKEVLEEKVEEKIDKPKFEEKKREVIKKDNKKISKPKKVLEKKKNELTKKSHQSENTNTPTNTNTDLIELSQGVFAAKNQGVQGLKYSFISQPDPEYPLAAKRVSYTKEVSIKVRFLVGLNGEIEDIKFYSDKDSLGFQKEVEKTLNKWKLTPVTLNNKPIKLYFYKEFKFNQK</sequence>
<dbReference type="STRING" id="1319815.HMPREF0202_00559"/>
<feature type="domain" description="TonB C-terminal" evidence="2">
    <location>
        <begin position="157"/>
        <end position="235"/>
    </location>
</feature>